<dbReference type="SUPFAM" id="SSF141571">
    <property type="entry name" value="Pentapeptide repeat-like"/>
    <property type="match status" value="1"/>
</dbReference>
<evidence type="ECO:0000313" key="1">
    <source>
        <dbReference type="EMBL" id="CAF1288989.1"/>
    </source>
</evidence>
<dbReference type="Gene3D" id="2.160.20.80">
    <property type="entry name" value="E3 ubiquitin-protein ligase SopA"/>
    <property type="match status" value="1"/>
</dbReference>
<sequence>MTKLLEKDGGSLRRNEVTSTVARVKTLNTFRQLDAHRNVQIIRFLYEAKQLTDTPENLSLDLSTAKLFDIDFRDAAVDAKPDVKKLDRISLAGMFLSNATFVDIQITHANFSSTQFQNANFSLGGISDANF</sequence>
<protein>
    <recommendedName>
        <fullName evidence="4">Pentapeptide repeat-containing protein</fullName>
    </recommendedName>
</protein>
<comment type="caution">
    <text evidence="2">The sequence shown here is derived from an EMBL/GenBank/DDBJ whole genome shotgun (WGS) entry which is preliminary data.</text>
</comment>
<organism evidence="2 3">
    <name type="scientific">Rotaria magnacalcarata</name>
    <dbReference type="NCBI Taxonomy" id="392030"/>
    <lineage>
        <taxon>Eukaryota</taxon>
        <taxon>Metazoa</taxon>
        <taxon>Spiralia</taxon>
        <taxon>Gnathifera</taxon>
        <taxon>Rotifera</taxon>
        <taxon>Eurotatoria</taxon>
        <taxon>Bdelloidea</taxon>
        <taxon>Philodinida</taxon>
        <taxon>Philodinidae</taxon>
        <taxon>Rotaria</taxon>
    </lineage>
</organism>
<dbReference type="Pfam" id="PF00805">
    <property type="entry name" value="Pentapeptide"/>
    <property type="match status" value="1"/>
</dbReference>
<dbReference type="Proteomes" id="UP000663855">
    <property type="component" value="Unassembled WGS sequence"/>
</dbReference>
<dbReference type="Proteomes" id="UP000663824">
    <property type="component" value="Unassembled WGS sequence"/>
</dbReference>
<dbReference type="EMBL" id="CAJNOV010007563">
    <property type="protein sequence ID" value="CAF1288989.1"/>
    <property type="molecule type" value="Genomic_DNA"/>
</dbReference>
<evidence type="ECO:0000313" key="2">
    <source>
        <dbReference type="EMBL" id="CAF2100899.1"/>
    </source>
</evidence>
<name>A0A816TPZ6_9BILA</name>
<gene>
    <name evidence="1" type="ORF">CJN711_LOCUS16347</name>
    <name evidence="2" type="ORF">MBJ925_LOCUS22258</name>
</gene>
<dbReference type="InterPro" id="IPR001646">
    <property type="entry name" value="5peptide_repeat"/>
</dbReference>
<dbReference type="EMBL" id="CAJNRE010011366">
    <property type="protein sequence ID" value="CAF2100899.1"/>
    <property type="molecule type" value="Genomic_DNA"/>
</dbReference>
<reference evidence="2" key="1">
    <citation type="submission" date="2021-02" db="EMBL/GenBank/DDBJ databases">
        <authorList>
            <person name="Nowell W R."/>
        </authorList>
    </citation>
    <scope>NUCLEOTIDE SEQUENCE</scope>
</reference>
<accession>A0A816TPZ6</accession>
<proteinExistence type="predicted"/>
<evidence type="ECO:0008006" key="4">
    <source>
        <dbReference type="Google" id="ProtNLM"/>
    </source>
</evidence>
<evidence type="ECO:0000313" key="3">
    <source>
        <dbReference type="Proteomes" id="UP000663824"/>
    </source>
</evidence>
<dbReference type="AlphaFoldDB" id="A0A816TPZ6"/>